<dbReference type="AlphaFoldDB" id="A0AAV3PAF5"/>
<evidence type="ECO:0000313" key="2">
    <source>
        <dbReference type="Proteomes" id="UP001454036"/>
    </source>
</evidence>
<gene>
    <name evidence="1" type="ORF">LIER_08019</name>
</gene>
<evidence type="ECO:0008006" key="3">
    <source>
        <dbReference type="Google" id="ProtNLM"/>
    </source>
</evidence>
<dbReference type="Proteomes" id="UP001454036">
    <property type="component" value="Unassembled WGS sequence"/>
</dbReference>
<accession>A0AAV3PAF5</accession>
<dbReference type="EMBL" id="BAABME010001269">
    <property type="protein sequence ID" value="GAA0148630.1"/>
    <property type="molecule type" value="Genomic_DNA"/>
</dbReference>
<keyword evidence="2" id="KW-1185">Reference proteome</keyword>
<proteinExistence type="predicted"/>
<sequence length="122" mass="13854">MLLKDLDINLSSALIALCHNISATYLAYNPVLHSRSKHIAIDYHFVREKVLLGDLVVKNVPTQFQLADMFTKALSSSKFLVAVSNLCLMRVATKRLLQLRHLIYQLNHLAIFLDYSQMAPSK</sequence>
<name>A0AAV3PAF5_LITER</name>
<reference evidence="1 2" key="1">
    <citation type="submission" date="2024-01" db="EMBL/GenBank/DDBJ databases">
        <title>The complete chloroplast genome sequence of Lithospermum erythrorhizon: insights into the phylogenetic relationship among Boraginaceae species and the maternal lineages of purple gromwells.</title>
        <authorList>
            <person name="Okada T."/>
            <person name="Watanabe K."/>
        </authorList>
    </citation>
    <scope>NUCLEOTIDE SEQUENCE [LARGE SCALE GENOMIC DNA]</scope>
</reference>
<protein>
    <recommendedName>
        <fullName evidence="3">Retrovirus-related Pol polyprotein from transposon TNT 1-94</fullName>
    </recommendedName>
</protein>
<dbReference type="CDD" id="cd09272">
    <property type="entry name" value="RNase_HI_RT_Ty1"/>
    <property type="match status" value="1"/>
</dbReference>
<evidence type="ECO:0000313" key="1">
    <source>
        <dbReference type="EMBL" id="GAA0148630.1"/>
    </source>
</evidence>
<organism evidence="1 2">
    <name type="scientific">Lithospermum erythrorhizon</name>
    <name type="common">Purple gromwell</name>
    <name type="synonym">Lithospermum officinale var. erythrorhizon</name>
    <dbReference type="NCBI Taxonomy" id="34254"/>
    <lineage>
        <taxon>Eukaryota</taxon>
        <taxon>Viridiplantae</taxon>
        <taxon>Streptophyta</taxon>
        <taxon>Embryophyta</taxon>
        <taxon>Tracheophyta</taxon>
        <taxon>Spermatophyta</taxon>
        <taxon>Magnoliopsida</taxon>
        <taxon>eudicotyledons</taxon>
        <taxon>Gunneridae</taxon>
        <taxon>Pentapetalae</taxon>
        <taxon>asterids</taxon>
        <taxon>lamiids</taxon>
        <taxon>Boraginales</taxon>
        <taxon>Boraginaceae</taxon>
        <taxon>Boraginoideae</taxon>
        <taxon>Lithospermeae</taxon>
        <taxon>Lithospermum</taxon>
    </lineage>
</organism>
<comment type="caution">
    <text evidence="1">The sequence shown here is derived from an EMBL/GenBank/DDBJ whole genome shotgun (WGS) entry which is preliminary data.</text>
</comment>